<comment type="caution">
    <text evidence="1">The sequence shown here is derived from an EMBL/GenBank/DDBJ whole genome shotgun (WGS) entry which is preliminary data.</text>
</comment>
<evidence type="ECO:0008006" key="3">
    <source>
        <dbReference type="Google" id="ProtNLM"/>
    </source>
</evidence>
<sequence length="190" mass="21990">MKIYPTNIREQDHYLTEEIKEQCQKYFVPNTVNDLTLGLSNVTAAFYGLSLKHISTEFGKEATNRISKKIFYDLGKMKAIQCRDKMPDFPYDTKAFALSTITAIYTSNPEYVFTISEFTPEKTVLKLEGVDRYLKILKELEIEDQIELPTLLGFMEGINDELALDTEITYEIEVNEKENTTNTTYTFTKK</sequence>
<organism evidence="1 2">
    <name type="scientific">Flavobacterium frigidarium</name>
    <dbReference type="NCBI Taxonomy" id="99286"/>
    <lineage>
        <taxon>Bacteria</taxon>
        <taxon>Pseudomonadati</taxon>
        <taxon>Bacteroidota</taxon>
        <taxon>Flavobacteriia</taxon>
        <taxon>Flavobacteriales</taxon>
        <taxon>Flavobacteriaceae</taxon>
        <taxon>Flavobacterium</taxon>
    </lineage>
</organism>
<name>A0ABV4KGB4_9FLAO</name>
<accession>A0ABV4KGB4</accession>
<dbReference type="Proteomes" id="UP001568894">
    <property type="component" value="Unassembled WGS sequence"/>
</dbReference>
<evidence type="ECO:0000313" key="1">
    <source>
        <dbReference type="EMBL" id="MEZ7516720.1"/>
    </source>
</evidence>
<protein>
    <recommendedName>
        <fullName evidence="3">Haem-NO-binding</fullName>
    </recommendedName>
</protein>
<dbReference type="RefSeq" id="WP_371572090.1">
    <property type="nucleotide sequence ID" value="NZ_JASMRN010000020.1"/>
</dbReference>
<evidence type="ECO:0000313" key="2">
    <source>
        <dbReference type="Proteomes" id="UP001568894"/>
    </source>
</evidence>
<reference evidence="1 2" key="1">
    <citation type="submission" date="2023-05" db="EMBL/GenBank/DDBJ databases">
        <title>Adaptations of aquatic viruses from atmosphere-close ecosystems of the Central Arctic Ocean.</title>
        <authorList>
            <person name="Rahlff J."/>
            <person name="Holmfeldt K."/>
        </authorList>
    </citation>
    <scope>NUCLEOTIDE SEQUENCE [LARGE SCALE GENOMIC DNA]</scope>
    <source>
        <strain evidence="1 2">Arc14</strain>
    </source>
</reference>
<keyword evidence="2" id="KW-1185">Reference proteome</keyword>
<dbReference type="EMBL" id="JASMRN010000020">
    <property type="protein sequence ID" value="MEZ7516720.1"/>
    <property type="molecule type" value="Genomic_DNA"/>
</dbReference>
<gene>
    <name evidence="1" type="ORF">QO192_15685</name>
</gene>
<proteinExistence type="predicted"/>